<evidence type="ECO:0000313" key="2">
    <source>
        <dbReference type="Ensembl" id="ENSCCRP00010100844.1"/>
    </source>
</evidence>
<dbReference type="SUPFAM" id="SSF56672">
    <property type="entry name" value="DNA/RNA polymerases"/>
    <property type="match status" value="1"/>
</dbReference>
<dbReference type="InterPro" id="IPR043502">
    <property type="entry name" value="DNA/RNA_pol_sf"/>
</dbReference>
<dbReference type="AlphaFoldDB" id="A0A8C1P909"/>
<organism evidence="2 3">
    <name type="scientific">Cyprinus carpio</name>
    <name type="common">Common carp</name>
    <dbReference type="NCBI Taxonomy" id="7962"/>
    <lineage>
        <taxon>Eukaryota</taxon>
        <taxon>Metazoa</taxon>
        <taxon>Chordata</taxon>
        <taxon>Craniata</taxon>
        <taxon>Vertebrata</taxon>
        <taxon>Euteleostomi</taxon>
        <taxon>Actinopterygii</taxon>
        <taxon>Neopterygii</taxon>
        <taxon>Teleostei</taxon>
        <taxon>Ostariophysi</taxon>
        <taxon>Cypriniformes</taxon>
        <taxon>Cyprinidae</taxon>
        <taxon>Cyprininae</taxon>
        <taxon>Cyprinus</taxon>
    </lineage>
</organism>
<reference evidence="2" key="1">
    <citation type="submission" date="2025-08" db="UniProtKB">
        <authorList>
            <consortium name="Ensembl"/>
        </authorList>
    </citation>
    <scope>IDENTIFICATION</scope>
</reference>
<dbReference type="PROSITE" id="PS50878">
    <property type="entry name" value="RT_POL"/>
    <property type="match status" value="1"/>
</dbReference>
<keyword evidence="3" id="KW-1185">Reference proteome</keyword>
<proteinExistence type="predicted"/>
<feature type="domain" description="Reverse transcriptase" evidence="1">
    <location>
        <begin position="1"/>
        <end position="171"/>
    </location>
</feature>
<dbReference type="Ensembl" id="ENSCCRT00010111964.1">
    <property type="protein sequence ID" value="ENSCCRP00010100844.1"/>
    <property type="gene ID" value="ENSCCRG00010044311.1"/>
</dbReference>
<evidence type="ECO:0000259" key="1">
    <source>
        <dbReference type="PROSITE" id="PS50878"/>
    </source>
</evidence>
<evidence type="ECO:0000313" key="3">
    <source>
        <dbReference type="Proteomes" id="UP000694427"/>
    </source>
</evidence>
<protein>
    <recommendedName>
        <fullName evidence="1">Reverse transcriptase domain-containing protein</fullName>
    </recommendedName>
</protein>
<accession>A0A8C1P909</accession>
<dbReference type="InterPro" id="IPR000477">
    <property type="entry name" value="RT_dom"/>
</dbReference>
<name>A0A8C1P909_CYPCA</name>
<dbReference type="Pfam" id="PF00078">
    <property type="entry name" value="RVT_1"/>
    <property type="match status" value="1"/>
</dbReference>
<reference evidence="2" key="2">
    <citation type="submission" date="2025-09" db="UniProtKB">
        <authorList>
            <consortium name="Ensembl"/>
        </authorList>
    </citation>
    <scope>IDENTIFICATION</scope>
</reference>
<dbReference type="Proteomes" id="UP000694427">
    <property type="component" value="Unplaced"/>
</dbReference>
<dbReference type="PANTHER" id="PTHR33332">
    <property type="entry name" value="REVERSE TRANSCRIPTASE DOMAIN-CONTAINING PROTEIN"/>
    <property type="match status" value="1"/>
</dbReference>
<sequence>MMAADAGKCSVLVLLDLSAAFDTVDHSTLIDRLVGISRSALDWFTSYLSDRSFSVSSGSFMSDSVPLSCGVPQGSVLGPLLFSLYMLPLGKIISSFKTISYHCYADDIQLFISFSPDRLDQLSLLLNCLVSINKWMAENFLQLNTDKTEGMIFAPDNITLKIRQALGGLSSSDCSDMRNLGVIFDRSMCFNSQVKSVVRTCFFHLRNIAKVRSMVSKKEMEMLVHAFISSRLDYCNVLYTCLNKSSIDQLQVVQNAAARLLTRTSRRSHITPVLKALHWLPVGYRVHFKILVITFRALHGQAPSYVQDLLHMHTPYRSLRSSGQDLLIVPRTRLKTRGDRAFCVVGPRLWNSLPLALRTMSSVESFKKHLKTHLFGQAFN</sequence>